<name>A0A481Z5X3_9VIRU</name>
<proteinExistence type="predicted"/>
<organism evidence="1">
    <name type="scientific">Pithovirus LCPAC202</name>
    <dbReference type="NCBI Taxonomy" id="2506592"/>
    <lineage>
        <taxon>Viruses</taxon>
        <taxon>Pithoviruses</taxon>
    </lineage>
</organism>
<gene>
    <name evidence="1" type="ORF">LCPAC202_02320</name>
</gene>
<evidence type="ECO:0000313" key="1">
    <source>
        <dbReference type="EMBL" id="QBK91258.1"/>
    </source>
</evidence>
<reference evidence="1" key="1">
    <citation type="journal article" date="2019" name="MBio">
        <title>Virus Genomes from Deep Sea Sediments Expand the Ocean Megavirome and Support Independent Origins of Viral Gigantism.</title>
        <authorList>
            <person name="Backstrom D."/>
            <person name="Yutin N."/>
            <person name="Jorgensen S.L."/>
            <person name="Dharamshi J."/>
            <person name="Homa F."/>
            <person name="Zaremba-Niedwiedzka K."/>
            <person name="Spang A."/>
            <person name="Wolf Y.I."/>
            <person name="Koonin E.V."/>
            <person name="Ettema T.J."/>
        </authorList>
    </citation>
    <scope>NUCLEOTIDE SEQUENCE</scope>
</reference>
<protein>
    <submittedName>
        <fullName evidence="1">Uncharacterized protein</fullName>
    </submittedName>
</protein>
<dbReference type="EMBL" id="MK500518">
    <property type="protein sequence ID" value="QBK91258.1"/>
    <property type="molecule type" value="Genomic_DNA"/>
</dbReference>
<sequence>MNTLESKNCKETIGTDYPHHWDCKYVESGHPGCTCENGKNNCKSGECTINNPMGGSDKRFPDGSVVVRKGIKEGKIYAGIRHISGKSTIVLIKT</sequence>
<accession>A0A481Z5X3</accession>